<dbReference type="InterPro" id="IPR013325">
    <property type="entry name" value="RNA_pol_sigma_r2"/>
</dbReference>
<dbReference type="InterPro" id="IPR036388">
    <property type="entry name" value="WH-like_DNA-bd_sf"/>
</dbReference>
<feature type="domain" description="RNA polymerase sigma-70 region 2" evidence="5">
    <location>
        <begin position="32"/>
        <end position="94"/>
    </location>
</feature>
<dbReference type="AlphaFoldDB" id="A0A1F5E6K6"/>
<dbReference type="Pfam" id="PF04542">
    <property type="entry name" value="Sigma70_r2"/>
    <property type="match status" value="1"/>
</dbReference>
<dbReference type="InterPro" id="IPR007627">
    <property type="entry name" value="RNA_pol_sigma70_r2"/>
</dbReference>
<name>A0A1F5E6K6_9BACT</name>
<evidence type="ECO:0000256" key="3">
    <source>
        <dbReference type="ARBA" id="ARBA00023082"/>
    </source>
</evidence>
<evidence type="ECO:0000313" key="8">
    <source>
        <dbReference type="Proteomes" id="UP000177006"/>
    </source>
</evidence>
<dbReference type="CDD" id="cd06171">
    <property type="entry name" value="Sigma70_r4"/>
    <property type="match status" value="1"/>
</dbReference>
<dbReference type="SUPFAM" id="SSF88946">
    <property type="entry name" value="Sigma2 domain of RNA polymerase sigma factors"/>
    <property type="match status" value="1"/>
</dbReference>
<keyword evidence="4" id="KW-0804">Transcription</keyword>
<protein>
    <recommendedName>
        <fullName evidence="9">RNA polymerase sigma factor</fullName>
    </recommendedName>
</protein>
<dbReference type="InterPro" id="IPR039425">
    <property type="entry name" value="RNA_pol_sigma-70-like"/>
</dbReference>
<comment type="similarity">
    <text evidence="1">Belongs to the sigma-70 factor family. ECF subfamily.</text>
</comment>
<evidence type="ECO:0000256" key="4">
    <source>
        <dbReference type="ARBA" id="ARBA00023163"/>
    </source>
</evidence>
<dbReference type="PANTHER" id="PTHR43133:SF57">
    <property type="entry name" value="RNA POLYMERASE SIGMA-70 FACTOR"/>
    <property type="match status" value="1"/>
</dbReference>
<evidence type="ECO:0008006" key="9">
    <source>
        <dbReference type="Google" id="ProtNLM"/>
    </source>
</evidence>
<evidence type="ECO:0000259" key="6">
    <source>
        <dbReference type="Pfam" id="PF08281"/>
    </source>
</evidence>
<gene>
    <name evidence="7" type="ORF">A2160_05340</name>
</gene>
<dbReference type="EMBL" id="MEZK01000013">
    <property type="protein sequence ID" value="OGD63039.1"/>
    <property type="molecule type" value="Genomic_DNA"/>
</dbReference>
<dbReference type="Proteomes" id="UP000177006">
    <property type="component" value="Unassembled WGS sequence"/>
</dbReference>
<feature type="domain" description="RNA polymerase sigma factor 70 region 4 type 2" evidence="6">
    <location>
        <begin position="126"/>
        <end position="177"/>
    </location>
</feature>
<organism evidence="7 8">
    <name type="scientific">Candidatus Beckwithbacteria bacterium RBG_13_42_9</name>
    <dbReference type="NCBI Taxonomy" id="1797457"/>
    <lineage>
        <taxon>Bacteria</taxon>
        <taxon>Candidatus Beckwithiibacteriota</taxon>
    </lineage>
</organism>
<dbReference type="InterPro" id="IPR013249">
    <property type="entry name" value="RNA_pol_sigma70_r4_t2"/>
</dbReference>
<dbReference type="InterPro" id="IPR013324">
    <property type="entry name" value="RNA_pol_sigma_r3/r4-like"/>
</dbReference>
<proteinExistence type="inferred from homology"/>
<evidence type="ECO:0000259" key="5">
    <source>
        <dbReference type="Pfam" id="PF04542"/>
    </source>
</evidence>
<dbReference type="Gene3D" id="1.10.1740.10">
    <property type="match status" value="1"/>
</dbReference>
<dbReference type="InterPro" id="IPR014284">
    <property type="entry name" value="RNA_pol_sigma-70_dom"/>
</dbReference>
<dbReference type="Pfam" id="PF08281">
    <property type="entry name" value="Sigma70_r4_2"/>
    <property type="match status" value="1"/>
</dbReference>
<dbReference type="NCBIfam" id="TIGR02937">
    <property type="entry name" value="sigma70-ECF"/>
    <property type="match status" value="1"/>
</dbReference>
<dbReference type="GO" id="GO:0016987">
    <property type="term" value="F:sigma factor activity"/>
    <property type="evidence" value="ECO:0007669"/>
    <property type="project" value="UniProtKB-KW"/>
</dbReference>
<dbReference type="GO" id="GO:0006352">
    <property type="term" value="P:DNA-templated transcription initiation"/>
    <property type="evidence" value="ECO:0007669"/>
    <property type="project" value="InterPro"/>
</dbReference>
<dbReference type="SUPFAM" id="SSF88659">
    <property type="entry name" value="Sigma3 and sigma4 domains of RNA polymerase sigma factors"/>
    <property type="match status" value="1"/>
</dbReference>
<evidence type="ECO:0000313" key="7">
    <source>
        <dbReference type="EMBL" id="OGD63039.1"/>
    </source>
</evidence>
<dbReference type="PANTHER" id="PTHR43133">
    <property type="entry name" value="RNA POLYMERASE ECF-TYPE SIGMA FACTO"/>
    <property type="match status" value="1"/>
</dbReference>
<accession>A0A1F5E6K6</accession>
<dbReference type="GO" id="GO:0003677">
    <property type="term" value="F:DNA binding"/>
    <property type="evidence" value="ECO:0007669"/>
    <property type="project" value="InterPro"/>
</dbReference>
<keyword evidence="3" id="KW-0731">Sigma factor</keyword>
<keyword evidence="2" id="KW-0805">Transcription regulation</keyword>
<dbReference type="STRING" id="1797457.A2160_05340"/>
<evidence type="ECO:0000256" key="1">
    <source>
        <dbReference type="ARBA" id="ARBA00010641"/>
    </source>
</evidence>
<evidence type="ECO:0000256" key="2">
    <source>
        <dbReference type="ARBA" id="ARBA00023015"/>
    </source>
</evidence>
<comment type="caution">
    <text evidence="7">The sequence shown here is derived from an EMBL/GenBank/DDBJ whole genome shotgun (WGS) entry which is preliminary data.</text>
</comment>
<dbReference type="Gene3D" id="1.10.10.10">
    <property type="entry name" value="Winged helix-like DNA-binding domain superfamily/Winged helix DNA-binding domain"/>
    <property type="match status" value="1"/>
</dbReference>
<sequence>MSKSLPTTQEIEALVAAAKAWEPEAFGKLFTLLSEQIYRYSLLRVGNILDAQDITSETFKRAWSYIKYYRHDNFRAYLFRIAHNLICDYYASEKKANVAHKAKIETVVAKQDNLIDKIAKNEEIANLGKAIDQLPPHYAEIISLRFIEELSVKETAKIIGKSELIVRVTQYRALRLLKKILS</sequence>
<reference evidence="7 8" key="1">
    <citation type="journal article" date="2016" name="Nat. Commun.">
        <title>Thousands of microbial genomes shed light on interconnected biogeochemical processes in an aquifer system.</title>
        <authorList>
            <person name="Anantharaman K."/>
            <person name="Brown C.T."/>
            <person name="Hug L.A."/>
            <person name="Sharon I."/>
            <person name="Castelle C.J."/>
            <person name="Probst A.J."/>
            <person name="Thomas B.C."/>
            <person name="Singh A."/>
            <person name="Wilkins M.J."/>
            <person name="Karaoz U."/>
            <person name="Brodie E.L."/>
            <person name="Williams K.H."/>
            <person name="Hubbard S.S."/>
            <person name="Banfield J.F."/>
        </authorList>
    </citation>
    <scope>NUCLEOTIDE SEQUENCE [LARGE SCALE GENOMIC DNA]</scope>
</reference>